<evidence type="ECO:0000313" key="2">
    <source>
        <dbReference type="Proteomes" id="UP000261680"/>
    </source>
</evidence>
<organism evidence="2 3">
    <name type="scientific">Ursus maritimus</name>
    <name type="common">Polar bear</name>
    <name type="synonym">Thalarctos maritimus</name>
    <dbReference type="NCBI Taxonomy" id="29073"/>
    <lineage>
        <taxon>Eukaryota</taxon>
        <taxon>Metazoa</taxon>
        <taxon>Chordata</taxon>
        <taxon>Craniata</taxon>
        <taxon>Vertebrata</taxon>
        <taxon>Euteleostomi</taxon>
        <taxon>Mammalia</taxon>
        <taxon>Eutheria</taxon>
        <taxon>Laurasiatheria</taxon>
        <taxon>Carnivora</taxon>
        <taxon>Caniformia</taxon>
        <taxon>Ursidae</taxon>
        <taxon>Ursus</taxon>
    </lineage>
</organism>
<dbReference type="RefSeq" id="XP_040479709.1">
    <property type="nucleotide sequence ID" value="XM_040623775.1"/>
</dbReference>
<feature type="region of interest" description="Disordered" evidence="1">
    <location>
        <begin position="1"/>
        <end position="66"/>
    </location>
</feature>
<sequence length="185" mass="18477">MSPGRAAHPPGPGARPRAARSGEAPVRVQSRAAPRESRARPCVFSRAPAPAPCARPSPAQRGRAPAPALVVAAAALAARAEAGEAGAARGGGGSASRGYRAASEAAEAVAAAAGPARRLRARSVTAAPGREEPSKRSAYSDSHSARSLHARARAKSPLLAASAEPSSLRRLANASGRPPTDAALN</sequence>
<name>A0A8M1FGA9_URSMA</name>
<reference evidence="3" key="1">
    <citation type="submission" date="2025-08" db="UniProtKB">
        <authorList>
            <consortium name="RefSeq"/>
        </authorList>
    </citation>
    <scope>IDENTIFICATION</scope>
    <source>
        <tissue evidence="3">Whole blood</tissue>
    </source>
</reference>
<dbReference type="AlphaFoldDB" id="A0A8M1FGA9"/>
<gene>
    <name evidence="3" type="primary">LOC121101178</name>
</gene>
<accession>A0A8M1FGA9</accession>
<feature type="compositionally biased region" description="Low complexity" evidence="1">
    <location>
        <begin position="1"/>
        <end position="25"/>
    </location>
</feature>
<feature type="compositionally biased region" description="Low complexity" evidence="1">
    <location>
        <begin position="156"/>
        <end position="172"/>
    </location>
</feature>
<dbReference type="Proteomes" id="UP000261680">
    <property type="component" value="Unplaced"/>
</dbReference>
<feature type="compositionally biased region" description="Low complexity" evidence="1">
    <location>
        <begin position="56"/>
        <end position="66"/>
    </location>
</feature>
<evidence type="ECO:0000313" key="3">
    <source>
        <dbReference type="RefSeq" id="XP_040479709.1"/>
    </source>
</evidence>
<keyword evidence="2" id="KW-1185">Reference proteome</keyword>
<dbReference type="KEGG" id="umr:121101178"/>
<dbReference type="GeneID" id="121101178"/>
<feature type="region of interest" description="Disordered" evidence="1">
    <location>
        <begin position="80"/>
        <end position="185"/>
    </location>
</feature>
<proteinExistence type="predicted"/>
<evidence type="ECO:0000256" key="1">
    <source>
        <dbReference type="SAM" id="MobiDB-lite"/>
    </source>
</evidence>
<feature type="compositionally biased region" description="Low complexity" evidence="1">
    <location>
        <begin position="96"/>
        <end position="116"/>
    </location>
</feature>
<protein>
    <submittedName>
        <fullName evidence="3">Skin secretory protein xP2-like</fullName>
    </submittedName>
</protein>